<dbReference type="PROSITE" id="PS50931">
    <property type="entry name" value="HTH_LYSR"/>
    <property type="match status" value="1"/>
</dbReference>
<dbReference type="Gene3D" id="1.10.10.10">
    <property type="entry name" value="Winged helix-like DNA-binding domain superfamily/Winged helix DNA-binding domain"/>
    <property type="match status" value="1"/>
</dbReference>
<comment type="caution">
    <text evidence="6">The sequence shown here is derived from an EMBL/GenBank/DDBJ whole genome shotgun (WGS) entry which is preliminary data.</text>
</comment>
<evidence type="ECO:0000256" key="1">
    <source>
        <dbReference type="ARBA" id="ARBA00009437"/>
    </source>
</evidence>
<evidence type="ECO:0000259" key="5">
    <source>
        <dbReference type="PROSITE" id="PS50931"/>
    </source>
</evidence>
<dbReference type="GO" id="GO:0003677">
    <property type="term" value="F:DNA binding"/>
    <property type="evidence" value="ECO:0007669"/>
    <property type="project" value="UniProtKB-KW"/>
</dbReference>
<dbReference type="InterPro" id="IPR036388">
    <property type="entry name" value="WH-like_DNA-bd_sf"/>
</dbReference>
<reference evidence="6" key="1">
    <citation type="journal article" date="2020" name="Appl. Environ. Microbiol.">
        <title>Medium-Chain Fatty Acid Synthesis by 'Candidatus Weimeria bifida' gen. nov., sp. nov., and 'Candidatus Pseudoramibacter fermentans' sp. nov.</title>
        <authorList>
            <person name="Scarborough M.J."/>
            <person name="Myers K.S."/>
            <person name="Donohue T.J."/>
            <person name="Noguera D.R."/>
        </authorList>
    </citation>
    <scope>NUCLEOTIDE SEQUENCE</scope>
    <source>
        <strain evidence="6">EUB1.1</strain>
    </source>
</reference>
<dbReference type="PRINTS" id="PR00039">
    <property type="entry name" value="HTHLYSR"/>
</dbReference>
<keyword evidence="2" id="KW-0805">Transcription regulation</keyword>
<organism evidence="6 7">
    <name type="scientific">Candidatus Pseudoramibacter fermentans</name>
    <dbReference type="NCBI Taxonomy" id="2594427"/>
    <lineage>
        <taxon>Bacteria</taxon>
        <taxon>Bacillati</taxon>
        <taxon>Bacillota</taxon>
        <taxon>Clostridia</taxon>
        <taxon>Eubacteriales</taxon>
        <taxon>Eubacteriaceae</taxon>
        <taxon>Pseudoramibacter</taxon>
    </lineage>
</organism>
<dbReference type="PANTHER" id="PTHR30346">
    <property type="entry name" value="TRANSCRIPTIONAL DUAL REGULATOR HCAR-RELATED"/>
    <property type="match status" value="1"/>
</dbReference>
<name>A0A6L5GQK0_9FIRM</name>
<gene>
    <name evidence="6" type="ORF">FRC53_03480</name>
</gene>
<dbReference type="Gene3D" id="3.40.190.290">
    <property type="match status" value="1"/>
</dbReference>
<protein>
    <submittedName>
        <fullName evidence="6">LysR family transcriptional regulator</fullName>
    </submittedName>
</protein>
<dbReference type="SUPFAM" id="SSF53850">
    <property type="entry name" value="Periplasmic binding protein-like II"/>
    <property type="match status" value="1"/>
</dbReference>
<dbReference type="PANTHER" id="PTHR30346:SF0">
    <property type="entry name" value="HCA OPERON TRANSCRIPTIONAL ACTIVATOR HCAR"/>
    <property type="match status" value="1"/>
</dbReference>
<evidence type="ECO:0000313" key="7">
    <source>
        <dbReference type="Proteomes" id="UP000473648"/>
    </source>
</evidence>
<evidence type="ECO:0000313" key="6">
    <source>
        <dbReference type="EMBL" id="MQM72487.1"/>
    </source>
</evidence>
<evidence type="ECO:0000256" key="2">
    <source>
        <dbReference type="ARBA" id="ARBA00023015"/>
    </source>
</evidence>
<dbReference type="FunFam" id="1.10.10.10:FF:000001">
    <property type="entry name" value="LysR family transcriptional regulator"/>
    <property type="match status" value="1"/>
</dbReference>
<accession>A0A6L5GQK0</accession>
<dbReference type="GO" id="GO:0003700">
    <property type="term" value="F:DNA-binding transcription factor activity"/>
    <property type="evidence" value="ECO:0007669"/>
    <property type="project" value="InterPro"/>
</dbReference>
<feature type="domain" description="HTH lysR-type" evidence="5">
    <location>
        <begin position="1"/>
        <end position="58"/>
    </location>
</feature>
<keyword evidence="7" id="KW-1185">Reference proteome</keyword>
<dbReference type="EMBL" id="VOGB01000004">
    <property type="protein sequence ID" value="MQM72487.1"/>
    <property type="molecule type" value="Genomic_DNA"/>
</dbReference>
<evidence type="ECO:0000256" key="3">
    <source>
        <dbReference type="ARBA" id="ARBA00023125"/>
    </source>
</evidence>
<dbReference type="CDD" id="cd05466">
    <property type="entry name" value="PBP2_LTTR_substrate"/>
    <property type="match status" value="1"/>
</dbReference>
<dbReference type="Pfam" id="PF00126">
    <property type="entry name" value="HTH_1"/>
    <property type="match status" value="1"/>
</dbReference>
<dbReference type="AlphaFoldDB" id="A0A6L5GQK0"/>
<dbReference type="InterPro" id="IPR036390">
    <property type="entry name" value="WH_DNA-bd_sf"/>
</dbReference>
<dbReference type="Pfam" id="PF03466">
    <property type="entry name" value="LysR_substrate"/>
    <property type="match status" value="1"/>
</dbReference>
<dbReference type="InterPro" id="IPR005119">
    <property type="entry name" value="LysR_subst-bd"/>
</dbReference>
<proteinExistence type="inferred from homology"/>
<comment type="similarity">
    <text evidence="1">Belongs to the LysR transcriptional regulatory family.</text>
</comment>
<keyword evidence="3" id="KW-0238">DNA-binding</keyword>
<evidence type="ECO:0000256" key="4">
    <source>
        <dbReference type="ARBA" id="ARBA00023163"/>
    </source>
</evidence>
<dbReference type="GO" id="GO:0032993">
    <property type="term" value="C:protein-DNA complex"/>
    <property type="evidence" value="ECO:0007669"/>
    <property type="project" value="TreeGrafter"/>
</dbReference>
<dbReference type="SUPFAM" id="SSF46785">
    <property type="entry name" value="Winged helix' DNA-binding domain"/>
    <property type="match status" value="1"/>
</dbReference>
<sequence>MTLQQMHYLLEVAKSGSMNKAAEQLFISQPTLTKAIKEAEEELGFTIFIRNNRGVTLTKRGDDFVADIRRVYQQYQALMDKYADPDSLSRKRFGVSTQHYSFAAKAFVEMVRQFGTLNYDFAYRETTTARVIEDVASGKSELGILYRSPYNERVIDRHLVDNNLKFTPIVKSQAYVYLWKGHPLADKDAIRFADLEDYPCLCFEQDGDDTSYMAEEILSDRLYPRRVVVRDRGSMLNLMVGLGGYTLCSGIIHEAYNGEDYRCIPFKPEPGFPNQDMEIGLIARIDNVPSASAEVFVKTIKNYFK</sequence>
<dbReference type="InterPro" id="IPR000847">
    <property type="entry name" value="LysR_HTH_N"/>
</dbReference>
<dbReference type="Proteomes" id="UP000473648">
    <property type="component" value="Unassembled WGS sequence"/>
</dbReference>
<keyword evidence="4" id="KW-0804">Transcription</keyword>